<evidence type="ECO:0000256" key="1">
    <source>
        <dbReference type="ARBA" id="ARBA00010958"/>
    </source>
</evidence>
<dbReference type="GO" id="GO:0035973">
    <property type="term" value="P:aggrephagy"/>
    <property type="evidence" value="ECO:0007669"/>
    <property type="project" value="TreeGrafter"/>
</dbReference>
<dbReference type="PANTHER" id="PTHR22624:SF49">
    <property type="entry name" value="CYSTEINE PROTEASE"/>
    <property type="match status" value="1"/>
</dbReference>
<dbReference type="Proteomes" id="UP000268162">
    <property type="component" value="Unassembled WGS sequence"/>
</dbReference>
<keyword evidence="6" id="KW-0788">Thiol protease</keyword>
<dbReference type="GO" id="GO:0019786">
    <property type="term" value="F:protein-phosphatidylethanolamide deconjugating activity"/>
    <property type="evidence" value="ECO:0007669"/>
    <property type="project" value="InterPro"/>
</dbReference>
<keyword evidence="3 10" id="KW-0963">Cytoplasm</keyword>
<dbReference type="GO" id="GO:0034727">
    <property type="term" value="P:piecemeal microautophagy of the nucleus"/>
    <property type="evidence" value="ECO:0007669"/>
    <property type="project" value="TreeGrafter"/>
</dbReference>
<dbReference type="Pfam" id="PF03416">
    <property type="entry name" value="Peptidase_C54"/>
    <property type="match status" value="1"/>
</dbReference>
<evidence type="ECO:0000313" key="12">
    <source>
        <dbReference type="EMBL" id="RKP39677.1"/>
    </source>
</evidence>
<feature type="non-terminal residue" evidence="12">
    <location>
        <position position="1"/>
    </location>
</feature>
<dbReference type="AlphaFoldDB" id="A0A4Q0A0Y5"/>
<keyword evidence="13" id="KW-1185">Reference proteome</keyword>
<dbReference type="InterPro" id="IPR046792">
    <property type="entry name" value="Peptidase_C54_cat"/>
</dbReference>
<keyword evidence="7" id="KW-0653">Protein transport</keyword>
<keyword evidence="8" id="KW-0072">Autophagy</keyword>
<dbReference type="EMBL" id="ML002252">
    <property type="protein sequence ID" value="RKP39677.1"/>
    <property type="molecule type" value="Genomic_DNA"/>
</dbReference>
<dbReference type="SUPFAM" id="SSF54001">
    <property type="entry name" value="Cysteine proteinases"/>
    <property type="match status" value="1"/>
</dbReference>
<evidence type="ECO:0000256" key="9">
    <source>
        <dbReference type="ARBA" id="ARBA00029362"/>
    </source>
</evidence>
<keyword evidence="5 10" id="KW-0378">Hydrolase</keyword>
<accession>A0A4Q0A0Y5</accession>
<dbReference type="GO" id="GO:0015031">
    <property type="term" value="P:protein transport"/>
    <property type="evidence" value="ECO:0007669"/>
    <property type="project" value="UniProtKB-KW"/>
</dbReference>
<protein>
    <recommendedName>
        <fullName evidence="10">Cysteine protease</fullName>
        <ecNumber evidence="10">3.4.22.-</ecNumber>
    </recommendedName>
</protein>
<gene>
    <name evidence="12" type="ORF">BJ085DRAFT_2916</name>
</gene>
<evidence type="ECO:0000256" key="7">
    <source>
        <dbReference type="ARBA" id="ARBA00022927"/>
    </source>
</evidence>
<evidence type="ECO:0000259" key="11">
    <source>
        <dbReference type="Pfam" id="PF03416"/>
    </source>
</evidence>
<keyword evidence="2" id="KW-0813">Transport</keyword>
<dbReference type="GO" id="GO:0016485">
    <property type="term" value="P:protein processing"/>
    <property type="evidence" value="ECO:0007669"/>
    <property type="project" value="TreeGrafter"/>
</dbReference>
<comment type="function">
    <text evidence="10">Required for selective autophagic degradation of the nucleus (nucleophagy) as well as for mitophagy which contributes to regulate mitochondrial quantity and quality by eliminating the mitochondria to a basal level to fulfill cellular energy requirements and preventing excess ROS production.</text>
</comment>
<organism evidence="12 13">
    <name type="scientific">Dimargaris cristalligena</name>
    <dbReference type="NCBI Taxonomy" id="215637"/>
    <lineage>
        <taxon>Eukaryota</taxon>
        <taxon>Fungi</taxon>
        <taxon>Fungi incertae sedis</taxon>
        <taxon>Zoopagomycota</taxon>
        <taxon>Kickxellomycotina</taxon>
        <taxon>Dimargaritomycetes</taxon>
        <taxon>Dimargaritales</taxon>
        <taxon>Dimargaritaceae</taxon>
        <taxon>Dimargaris</taxon>
    </lineage>
</organism>
<evidence type="ECO:0000256" key="5">
    <source>
        <dbReference type="ARBA" id="ARBA00022801"/>
    </source>
</evidence>
<sequence length="280" mass="31160">ASASYPAAFLHDFESRIWCTYRSQFPALPNSTLTTDAGWGCMLRSAQSLVAQAYVVYLLGRDWRTTDEDQSILKLFVDLPGPSSPLSIHNLAQKGAEFDNAVGNWFGPHMACHVLRDLINRTRPMGLQAYLATDGVVYQDTLVAQSKCSGEEEDGDTPSIHPTLILVPTRLGIQNINKIYYAFLKYCFTLSHFVGIAGGKPGSAAYFVGFEDNGFIFLDPHFTRTSPQLDPADQLPSTLDTPSFHCSTPFKISLDRLDPCMMLGFFVRNIAEFEDLREQL</sequence>
<dbReference type="InterPro" id="IPR005078">
    <property type="entry name" value="Peptidase_C54"/>
</dbReference>
<evidence type="ECO:0000256" key="10">
    <source>
        <dbReference type="RuleBase" id="RU363115"/>
    </source>
</evidence>
<evidence type="ECO:0000256" key="2">
    <source>
        <dbReference type="ARBA" id="ARBA00022448"/>
    </source>
</evidence>
<dbReference type="GO" id="GO:0005737">
    <property type="term" value="C:cytoplasm"/>
    <property type="evidence" value="ECO:0007669"/>
    <property type="project" value="UniProtKB-SubCell"/>
</dbReference>
<feature type="domain" description="Peptidase C54 catalytic" evidence="11">
    <location>
        <begin position="7"/>
        <end position="278"/>
    </location>
</feature>
<name>A0A4Q0A0Y5_9FUNG</name>
<dbReference type="GO" id="GO:0000423">
    <property type="term" value="P:mitophagy"/>
    <property type="evidence" value="ECO:0007669"/>
    <property type="project" value="TreeGrafter"/>
</dbReference>
<dbReference type="PANTHER" id="PTHR22624">
    <property type="entry name" value="CYSTEINE PROTEASE ATG4"/>
    <property type="match status" value="1"/>
</dbReference>
<dbReference type="GO" id="GO:0004197">
    <property type="term" value="F:cysteine-type endopeptidase activity"/>
    <property type="evidence" value="ECO:0007669"/>
    <property type="project" value="TreeGrafter"/>
</dbReference>
<dbReference type="InterPro" id="IPR038765">
    <property type="entry name" value="Papain-like_cys_pep_sf"/>
</dbReference>
<evidence type="ECO:0000256" key="4">
    <source>
        <dbReference type="ARBA" id="ARBA00022670"/>
    </source>
</evidence>
<dbReference type="EC" id="3.4.22.-" evidence="10"/>
<dbReference type="STRING" id="215637.A0A4Q0A0Y5"/>
<dbReference type="GO" id="GO:0005634">
    <property type="term" value="C:nucleus"/>
    <property type="evidence" value="ECO:0007669"/>
    <property type="project" value="UniProtKB-SubCell"/>
</dbReference>
<evidence type="ECO:0000313" key="13">
    <source>
        <dbReference type="Proteomes" id="UP000268162"/>
    </source>
</evidence>
<proteinExistence type="inferred from homology"/>
<keyword evidence="4 10" id="KW-0645">Protease</keyword>
<keyword evidence="10" id="KW-0539">Nucleus</keyword>
<reference evidence="13" key="1">
    <citation type="journal article" date="2018" name="Nat. Microbiol.">
        <title>Leveraging single-cell genomics to expand the fungal tree of life.</title>
        <authorList>
            <person name="Ahrendt S.R."/>
            <person name="Quandt C.A."/>
            <person name="Ciobanu D."/>
            <person name="Clum A."/>
            <person name="Salamov A."/>
            <person name="Andreopoulos B."/>
            <person name="Cheng J.F."/>
            <person name="Woyke T."/>
            <person name="Pelin A."/>
            <person name="Henrissat B."/>
            <person name="Reynolds N.K."/>
            <person name="Benny G.L."/>
            <person name="Smith M.E."/>
            <person name="James T.Y."/>
            <person name="Grigoriev I.V."/>
        </authorList>
    </citation>
    <scope>NUCLEOTIDE SEQUENCE [LARGE SCALE GENOMIC DNA]</scope>
    <source>
        <strain evidence="13">RSA 468</strain>
    </source>
</reference>
<evidence type="ECO:0000256" key="8">
    <source>
        <dbReference type="ARBA" id="ARBA00023006"/>
    </source>
</evidence>
<evidence type="ECO:0000256" key="6">
    <source>
        <dbReference type="ARBA" id="ARBA00022807"/>
    </source>
</evidence>
<dbReference type="GO" id="GO:0000045">
    <property type="term" value="P:autophagosome assembly"/>
    <property type="evidence" value="ECO:0007669"/>
    <property type="project" value="TreeGrafter"/>
</dbReference>
<comment type="similarity">
    <text evidence="1 10">Belongs to the peptidase C54 family.</text>
</comment>
<comment type="subcellular location">
    <subcellularLocation>
        <location evidence="10">Nucleus</location>
    </subcellularLocation>
    <subcellularLocation>
        <location evidence="10">Cytoplasm</location>
    </subcellularLocation>
</comment>
<feature type="non-terminal residue" evidence="12">
    <location>
        <position position="280"/>
    </location>
</feature>
<evidence type="ECO:0000256" key="3">
    <source>
        <dbReference type="ARBA" id="ARBA00022490"/>
    </source>
</evidence>
<comment type="catalytic activity">
    <reaction evidence="9">
        <text>[protein]-C-terminal L-amino acid-glycyl-phosphatidylethanolamide + H2O = [protein]-C-terminal L-amino acid-glycine + a 1,2-diacyl-sn-glycero-3-phosphoethanolamine</text>
        <dbReference type="Rhea" id="RHEA:67548"/>
        <dbReference type="Rhea" id="RHEA-COMP:17323"/>
        <dbReference type="Rhea" id="RHEA-COMP:17324"/>
        <dbReference type="ChEBI" id="CHEBI:15377"/>
        <dbReference type="ChEBI" id="CHEBI:64612"/>
        <dbReference type="ChEBI" id="CHEBI:172940"/>
        <dbReference type="ChEBI" id="CHEBI:172941"/>
    </reaction>
    <physiologicalReaction direction="left-to-right" evidence="9">
        <dbReference type="Rhea" id="RHEA:67549"/>
    </physiologicalReaction>
</comment>